<evidence type="ECO:0000313" key="6">
    <source>
        <dbReference type="Proteomes" id="UP000291106"/>
    </source>
</evidence>
<comment type="similarity">
    <text evidence="1">Belongs to the peptidase S45 family.</text>
</comment>
<dbReference type="InterPro" id="IPR043147">
    <property type="entry name" value="Penicillin_amidase_A-knob"/>
</dbReference>
<dbReference type="Pfam" id="PF01804">
    <property type="entry name" value="Penicil_amidase"/>
    <property type="match status" value="1"/>
</dbReference>
<keyword evidence="4" id="KW-0865">Zymogen</keyword>
<dbReference type="Gene3D" id="2.30.120.10">
    <property type="match status" value="1"/>
</dbReference>
<dbReference type="InterPro" id="IPR023343">
    <property type="entry name" value="Penicillin_amidase_dom1"/>
</dbReference>
<dbReference type="Proteomes" id="UP000291106">
    <property type="component" value="Chromosome"/>
</dbReference>
<keyword evidence="6" id="KW-1185">Reference proteome</keyword>
<dbReference type="PANTHER" id="PTHR34218:SF3">
    <property type="entry name" value="ACYL-HOMOSERINE LACTONE ACYLASE PVDQ"/>
    <property type="match status" value="1"/>
</dbReference>
<gene>
    <name evidence="5" type="ORF">EXU30_15065</name>
</gene>
<name>A0A411PKA3_9GAMM</name>
<dbReference type="Gene3D" id="1.10.439.10">
    <property type="entry name" value="Penicillin Amidohydrolase, domain 1"/>
    <property type="match status" value="1"/>
</dbReference>
<dbReference type="EMBL" id="CP036200">
    <property type="protein sequence ID" value="QBF83850.1"/>
    <property type="molecule type" value="Genomic_DNA"/>
</dbReference>
<protein>
    <submittedName>
        <fullName evidence="5">Acylase</fullName>
    </submittedName>
</protein>
<accession>A0A411PKA3</accession>
<dbReference type="Gene3D" id="1.10.1400.10">
    <property type="match status" value="1"/>
</dbReference>
<dbReference type="GO" id="GO:0016811">
    <property type="term" value="F:hydrolase activity, acting on carbon-nitrogen (but not peptide) bonds, in linear amides"/>
    <property type="evidence" value="ECO:0007669"/>
    <property type="project" value="InterPro"/>
</dbReference>
<reference evidence="5 6" key="1">
    <citation type="submission" date="2019-02" db="EMBL/GenBank/DDBJ databases">
        <title>Shewanella sp. D4-2 isolated from Dokdo Island.</title>
        <authorList>
            <person name="Baek K."/>
        </authorList>
    </citation>
    <scope>NUCLEOTIDE SEQUENCE [LARGE SCALE GENOMIC DNA]</scope>
    <source>
        <strain evidence="5 6">D4-2</strain>
    </source>
</reference>
<dbReference type="OrthoDB" id="9760084at2"/>
<evidence type="ECO:0000256" key="3">
    <source>
        <dbReference type="ARBA" id="ARBA00022801"/>
    </source>
</evidence>
<dbReference type="PANTHER" id="PTHR34218">
    <property type="entry name" value="PEPTIDASE S45 PENICILLIN AMIDASE"/>
    <property type="match status" value="1"/>
</dbReference>
<proteinExistence type="inferred from homology"/>
<dbReference type="GO" id="GO:0017000">
    <property type="term" value="P:antibiotic biosynthetic process"/>
    <property type="evidence" value="ECO:0007669"/>
    <property type="project" value="InterPro"/>
</dbReference>
<dbReference type="RefSeq" id="WP_130601375.1">
    <property type="nucleotide sequence ID" value="NZ_CP036200.1"/>
</dbReference>
<dbReference type="CDD" id="cd01936">
    <property type="entry name" value="Ntn_CA"/>
    <property type="match status" value="1"/>
</dbReference>
<keyword evidence="2" id="KW-0732">Signal</keyword>
<evidence type="ECO:0000256" key="2">
    <source>
        <dbReference type="ARBA" id="ARBA00022729"/>
    </source>
</evidence>
<evidence type="ECO:0000256" key="1">
    <source>
        <dbReference type="ARBA" id="ARBA00006586"/>
    </source>
</evidence>
<dbReference type="InterPro" id="IPR002692">
    <property type="entry name" value="S45"/>
</dbReference>
<dbReference type="PROSITE" id="PS51257">
    <property type="entry name" value="PROKAR_LIPOPROTEIN"/>
    <property type="match status" value="1"/>
</dbReference>
<dbReference type="Gene3D" id="3.60.20.10">
    <property type="entry name" value="Glutamine Phosphoribosylpyrophosphate, subunit 1, domain 1"/>
    <property type="match status" value="1"/>
</dbReference>
<dbReference type="KEGG" id="smai:EXU30_15065"/>
<evidence type="ECO:0000313" key="5">
    <source>
        <dbReference type="EMBL" id="QBF83850.1"/>
    </source>
</evidence>
<dbReference type="SUPFAM" id="SSF56235">
    <property type="entry name" value="N-terminal nucleophile aminohydrolases (Ntn hydrolases)"/>
    <property type="match status" value="1"/>
</dbReference>
<dbReference type="InterPro" id="IPR029055">
    <property type="entry name" value="Ntn_hydrolases_N"/>
</dbReference>
<organism evidence="5 6">
    <name type="scientific">Shewanella maritima</name>
    <dbReference type="NCBI Taxonomy" id="2520507"/>
    <lineage>
        <taxon>Bacteria</taxon>
        <taxon>Pseudomonadati</taxon>
        <taxon>Pseudomonadota</taxon>
        <taxon>Gammaproteobacteria</taxon>
        <taxon>Alteromonadales</taxon>
        <taxon>Shewanellaceae</taxon>
        <taxon>Shewanella</taxon>
    </lineage>
</organism>
<evidence type="ECO:0000256" key="4">
    <source>
        <dbReference type="ARBA" id="ARBA00023145"/>
    </source>
</evidence>
<dbReference type="InterPro" id="IPR043146">
    <property type="entry name" value="Penicillin_amidase_N_B-knob"/>
</dbReference>
<sequence>MKLNKLMLAIGVATGVFITGCGDDTTFEKFTIDPKPEPEVIPPLQAFDTDGTLNATIRRTSYGVPHIEADNLESLGFGSGYAQAQDNLCILADNFVKANSERSMYFGPHASIDFTTGMPTAEDNGNLISDFGYKALKIRQLAEEQYSQFSYNSRALMEGFSAGYNQYLADVAAEKQAADPFCAGQPWVKPITGEDIATYLFSIALLPGASNFLDLIFFANPGDGYEYLPRTVGAATTAQSTAFFTDMQRGLVDRASRITTPELNKGDLGSNGWGLGKDKTENGMGMVLGNPHFPHTGNLRFWQSHLTIPNQIDVMGGSLVGMPGLVNIGFNKDVAWTHTFSTAEHFVMYNLTLAEGDRMTYLVDGKPMPITKETVSIVVNGGPAGMLTVEKDIYTTAKGPIVEAPANVAPFGWDDNQAFMVQDVNMANKDPLDHWLAMNRASNKDEFQQAFKDFDGVIFNNTMYADKEGNTFYIDDSTVPGLSEVAVAQLKTNPEIIAIKQMAGFTVLPGSLSMFAFDGPTPYERAPKLERSDFVQNSNNSFWSTNLEAPLEGYSPMYGVERGQLSMRTRLGLKLLEDAAGDDGKFNLDELEAAVLNNRAYLPEMVLTDLIAQCEAQGDTPVDVATGVSKDISGACNALKMWNGVQDNDSKAGALIREFAHQFSQSNMLTVPFDYTMAATTPNTLTTDGSALVALARAALNVEAAGFALDAPLGEVQFVEASLPTGEASGAKLPWPGTHNAEGGFNVFSTSTSGDDTLIPQHAYTRVVDPVSGTNLRSGMTEEGYHIRYGSSWMMAVSFTEEGPKARGILTYSQSGNVLSENASDQTQLYSSQKQFHPMLFTEAEIAADVESTVELSMVKAQ</sequence>
<dbReference type="AlphaFoldDB" id="A0A411PKA3"/>
<keyword evidence="3" id="KW-0378">Hydrolase</keyword>